<dbReference type="EMBL" id="JACHMP010000001">
    <property type="protein sequence ID" value="MBB5819982.1"/>
    <property type="molecule type" value="Genomic_DNA"/>
</dbReference>
<feature type="region of interest" description="Disordered" evidence="1">
    <location>
        <begin position="57"/>
        <end position="132"/>
    </location>
</feature>
<feature type="compositionally biased region" description="Basic and acidic residues" evidence="1">
    <location>
        <begin position="107"/>
        <end position="132"/>
    </location>
</feature>
<dbReference type="AlphaFoldDB" id="A0A7W9IG12"/>
<sequence>MEMSKQTAFALTLLVALSVVVPGSAGYLSAKMDAIERAHRELLSLENRLRRERLAAQAEEAERGRRDRQVVASARAPRDSSPGAREERKAGEEESGPPAFVPTELDPAERREARRREQRRREAELAERAAREERRWAELELGHLYPGHLPEDLTAARDVYGEIVVPEPDTIGSGRVPVRSGDPDLPEHPQAEAPTN</sequence>
<feature type="compositionally biased region" description="Basic and acidic residues" evidence="1">
    <location>
        <begin position="57"/>
        <end position="69"/>
    </location>
</feature>
<proteinExistence type="predicted"/>
<evidence type="ECO:0000313" key="2">
    <source>
        <dbReference type="EMBL" id="MBB5819982.1"/>
    </source>
</evidence>
<protein>
    <submittedName>
        <fullName evidence="2">Uncharacterized protein</fullName>
    </submittedName>
</protein>
<keyword evidence="3" id="KW-1185">Reference proteome</keyword>
<organism evidence="2 3">
    <name type="scientific">Streptosporangium becharense</name>
    <dbReference type="NCBI Taxonomy" id="1816182"/>
    <lineage>
        <taxon>Bacteria</taxon>
        <taxon>Bacillati</taxon>
        <taxon>Actinomycetota</taxon>
        <taxon>Actinomycetes</taxon>
        <taxon>Streptosporangiales</taxon>
        <taxon>Streptosporangiaceae</taxon>
        <taxon>Streptosporangium</taxon>
    </lineage>
</organism>
<evidence type="ECO:0000313" key="3">
    <source>
        <dbReference type="Proteomes" id="UP000540685"/>
    </source>
</evidence>
<feature type="compositionally biased region" description="Basic and acidic residues" evidence="1">
    <location>
        <begin position="181"/>
        <end position="190"/>
    </location>
</feature>
<dbReference type="Proteomes" id="UP000540685">
    <property type="component" value="Unassembled WGS sequence"/>
</dbReference>
<feature type="region of interest" description="Disordered" evidence="1">
    <location>
        <begin position="166"/>
        <end position="196"/>
    </location>
</feature>
<accession>A0A7W9IG12</accession>
<comment type="caution">
    <text evidence="2">The sequence shown here is derived from an EMBL/GenBank/DDBJ whole genome shotgun (WGS) entry which is preliminary data.</text>
</comment>
<dbReference type="RefSeq" id="WP_184537517.1">
    <property type="nucleotide sequence ID" value="NZ_JACHMP010000001.1"/>
</dbReference>
<gene>
    <name evidence="2" type="ORF">F4562_003044</name>
</gene>
<name>A0A7W9IG12_9ACTN</name>
<evidence type="ECO:0000256" key="1">
    <source>
        <dbReference type="SAM" id="MobiDB-lite"/>
    </source>
</evidence>
<reference evidence="2 3" key="1">
    <citation type="submission" date="2020-08" db="EMBL/GenBank/DDBJ databases">
        <title>Sequencing the genomes of 1000 actinobacteria strains.</title>
        <authorList>
            <person name="Klenk H.-P."/>
        </authorList>
    </citation>
    <scope>NUCLEOTIDE SEQUENCE [LARGE SCALE GENOMIC DNA]</scope>
    <source>
        <strain evidence="2 3">DSM 46887</strain>
    </source>
</reference>